<dbReference type="GeneID" id="17323196"/>
<dbReference type="EMBL" id="HG001739">
    <property type="protein sequence ID" value="CDF35663.1"/>
    <property type="molecule type" value="Genomic_DNA"/>
</dbReference>
<feature type="domain" description="von Hippel-Lindau disease tumour suppressor beta" evidence="3">
    <location>
        <begin position="131"/>
        <end position="198"/>
    </location>
</feature>
<comment type="similarity">
    <text evidence="1">Belongs to the VHL family.</text>
</comment>
<evidence type="ECO:0000313" key="5">
    <source>
        <dbReference type="Proteomes" id="UP000012073"/>
    </source>
</evidence>
<dbReference type="Pfam" id="PF01847">
    <property type="entry name" value="VHL"/>
    <property type="match status" value="1"/>
</dbReference>
<gene>
    <name evidence="4" type="ORF">CHC_T00003768001</name>
</gene>
<evidence type="ECO:0000256" key="2">
    <source>
        <dbReference type="SAM" id="MobiDB-lite"/>
    </source>
</evidence>
<dbReference type="Gene3D" id="2.60.40.780">
    <property type="entry name" value="von Hippel-Lindau disease tumour suppressor, beta domain"/>
    <property type="match status" value="1"/>
</dbReference>
<reference evidence="5" key="1">
    <citation type="journal article" date="2013" name="Proc. Natl. Acad. Sci. U.S.A.">
        <title>Genome structure and metabolic features in the red seaweed Chondrus crispus shed light on evolution of the Archaeplastida.</title>
        <authorList>
            <person name="Collen J."/>
            <person name="Porcel B."/>
            <person name="Carre W."/>
            <person name="Ball S.G."/>
            <person name="Chaparro C."/>
            <person name="Tonon T."/>
            <person name="Barbeyron T."/>
            <person name="Michel G."/>
            <person name="Noel B."/>
            <person name="Valentin K."/>
            <person name="Elias M."/>
            <person name="Artiguenave F."/>
            <person name="Arun A."/>
            <person name="Aury J.M."/>
            <person name="Barbosa-Neto J.F."/>
            <person name="Bothwell J.H."/>
            <person name="Bouget F.Y."/>
            <person name="Brillet L."/>
            <person name="Cabello-Hurtado F."/>
            <person name="Capella-Gutierrez S."/>
            <person name="Charrier B."/>
            <person name="Cladiere L."/>
            <person name="Cock J.M."/>
            <person name="Coelho S.M."/>
            <person name="Colleoni C."/>
            <person name="Czjzek M."/>
            <person name="Da Silva C."/>
            <person name="Delage L."/>
            <person name="Denoeud F."/>
            <person name="Deschamps P."/>
            <person name="Dittami S.M."/>
            <person name="Gabaldon T."/>
            <person name="Gachon C.M."/>
            <person name="Groisillier A."/>
            <person name="Herve C."/>
            <person name="Jabbari K."/>
            <person name="Katinka M."/>
            <person name="Kloareg B."/>
            <person name="Kowalczyk N."/>
            <person name="Labadie K."/>
            <person name="Leblanc C."/>
            <person name="Lopez P.J."/>
            <person name="McLachlan D.H."/>
            <person name="Meslet-Cladiere L."/>
            <person name="Moustafa A."/>
            <person name="Nehr Z."/>
            <person name="Nyvall Collen P."/>
            <person name="Panaud O."/>
            <person name="Partensky F."/>
            <person name="Poulain J."/>
            <person name="Rensing S.A."/>
            <person name="Rousvoal S."/>
            <person name="Samson G."/>
            <person name="Symeonidi A."/>
            <person name="Weissenbach J."/>
            <person name="Zambounis A."/>
            <person name="Wincker P."/>
            <person name="Boyen C."/>
        </authorList>
    </citation>
    <scope>NUCLEOTIDE SEQUENCE [LARGE SCALE GENOMIC DNA]</scope>
    <source>
        <strain evidence="5">cv. Stackhouse</strain>
    </source>
</reference>
<evidence type="ECO:0000313" key="4">
    <source>
        <dbReference type="EMBL" id="CDF35663.1"/>
    </source>
</evidence>
<organism evidence="4 5">
    <name type="scientific">Chondrus crispus</name>
    <name type="common">Carrageen Irish moss</name>
    <name type="synonym">Polymorpha crispa</name>
    <dbReference type="NCBI Taxonomy" id="2769"/>
    <lineage>
        <taxon>Eukaryota</taxon>
        <taxon>Rhodophyta</taxon>
        <taxon>Florideophyceae</taxon>
        <taxon>Rhodymeniophycidae</taxon>
        <taxon>Gigartinales</taxon>
        <taxon>Gigartinaceae</taxon>
        <taxon>Chondrus</taxon>
    </lineage>
</organism>
<dbReference type="Gramene" id="CDF35663">
    <property type="protein sequence ID" value="CDF35663"/>
    <property type="gene ID" value="CHC_T00003768001"/>
</dbReference>
<protein>
    <recommendedName>
        <fullName evidence="3">von Hippel-Lindau disease tumour suppressor beta domain-containing protein</fullName>
    </recommendedName>
</protein>
<dbReference type="InterPro" id="IPR024053">
    <property type="entry name" value="VHL_beta_dom"/>
</dbReference>
<dbReference type="CDD" id="cd05468">
    <property type="entry name" value="pVHL"/>
    <property type="match status" value="1"/>
</dbReference>
<dbReference type="InterPro" id="IPR036208">
    <property type="entry name" value="VHL_sf"/>
</dbReference>
<accession>R7QD13</accession>
<proteinExistence type="inferred from homology"/>
<sequence>MVPRETTAFCQSLNFRWTRCTVHQISARTALRPPPSRLKRCQKQVDSKLQPDRHHGHTKISCKQEQEKQGVSKSLAYAAAAIILAAAPFAGVSAPPPALSSQLNSAPLRFSQSLLKDDGEAPVKLQPQWDVKSMNSKAETILMFSNDSDSVVDLWWIDYFGHEVYYATINPGTTHMQPSYATHPWVVRDHISQNSVLVVVAGTEPALAVVQSV</sequence>
<feature type="compositionally biased region" description="Basic and acidic residues" evidence="2">
    <location>
        <begin position="44"/>
        <end position="53"/>
    </location>
</feature>
<dbReference type="SUPFAM" id="SSF49468">
    <property type="entry name" value="VHL"/>
    <property type="match status" value="1"/>
</dbReference>
<dbReference type="InterPro" id="IPR022772">
    <property type="entry name" value="VHL_tumour_suppress_b/a_dom"/>
</dbReference>
<name>R7QD13_CHOCR</name>
<feature type="region of interest" description="Disordered" evidence="2">
    <location>
        <begin position="44"/>
        <end position="65"/>
    </location>
</feature>
<dbReference type="Proteomes" id="UP000012073">
    <property type="component" value="Unassembled WGS sequence"/>
</dbReference>
<evidence type="ECO:0000256" key="1">
    <source>
        <dbReference type="ARBA" id="ARBA00010057"/>
    </source>
</evidence>
<dbReference type="OrthoDB" id="413400at2759"/>
<dbReference type="AlphaFoldDB" id="R7QD13"/>
<dbReference type="KEGG" id="ccp:CHC_T00003768001"/>
<evidence type="ECO:0000259" key="3">
    <source>
        <dbReference type="Pfam" id="PF01847"/>
    </source>
</evidence>
<keyword evidence="5" id="KW-1185">Reference proteome</keyword>
<dbReference type="InterPro" id="IPR037140">
    <property type="entry name" value="VHL_beta_dom_sf"/>
</dbReference>
<dbReference type="RefSeq" id="XP_005715482.1">
    <property type="nucleotide sequence ID" value="XM_005715425.1"/>
</dbReference>